<evidence type="ECO:0000256" key="1">
    <source>
        <dbReference type="SAM" id="SignalP"/>
    </source>
</evidence>
<keyword evidence="1" id="KW-0732">Signal</keyword>
<comment type="caution">
    <text evidence="2">The sequence shown here is derived from an EMBL/GenBank/DDBJ whole genome shotgun (WGS) entry which is preliminary data.</text>
</comment>
<keyword evidence="3" id="KW-1185">Reference proteome</keyword>
<dbReference type="AlphaFoldDB" id="A0AAD7IJ63"/>
<proteinExistence type="predicted"/>
<evidence type="ECO:0000313" key="2">
    <source>
        <dbReference type="EMBL" id="KAJ7744392.1"/>
    </source>
</evidence>
<feature type="signal peptide" evidence="1">
    <location>
        <begin position="1"/>
        <end position="22"/>
    </location>
</feature>
<name>A0AAD7IJ63_9AGAR</name>
<sequence length="140" mass="16658">MAALPLVLPLLTLRILRHFIQTLLLRPSLRRVAPFLSLHRKHIRLLLLRQNFGLRPPRHPKKGWYFRWTCVGCVRHSLRVRSLWCSRRCRSLVLAANEGDLDRKLVFRQMCMGRGRGRRGRRWGRSTSPGREWAYGARRR</sequence>
<accession>A0AAD7IJ63</accession>
<evidence type="ECO:0008006" key="4">
    <source>
        <dbReference type="Google" id="ProtNLM"/>
    </source>
</evidence>
<dbReference type="Proteomes" id="UP001215598">
    <property type="component" value="Unassembled WGS sequence"/>
</dbReference>
<gene>
    <name evidence="2" type="ORF">B0H16DRAFT_991715</name>
</gene>
<reference evidence="2" key="1">
    <citation type="submission" date="2023-03" db="EMBL/GenBank/DDBJ databases">
        <title>Massive genome expansion in bonnet fungi (Mycena s.s.) driven by repeated elements and novel gene families across ecological guilds.</title>
        <authorList>
            <consortium name="Lawrence Berkeley National Laboratory"/>
            <person name="Harder C.B."/>
            <person name="Miyauchi S."/>
            <person name="Viragh M."/>
            <person name="Kuo A."/>
            <person name="Thoen E."/>
            <person name="Andreopoulos B."/>
            <person name="Lu D."/>
            <person name="Skrede I."/>
            <person name="Drula E."/>
            <person name="Henrissat B."/>
            <person name="Morin E."/>
            <person name="Kohler A."/>
            <person name="Barry K."/>
            <person name="LaButti K."/>
            <person name="Morin E."/>
            <person name="Salamov A."/>
            <person name="Lipzen A."/>
            <person name="Mereny Z."/>
            <person name="Hegedus B."/>
            <person name="Baldrian P."/>
            <person name="Stursova M."/>
            <person name="Weitz H."/>
            <person name="Taylor A."/>
            <person name="Grigoriev I.V."/>
            <person name="Nagy L.G."/>
            <person name="Martin F."/>
            <person name="Kauserud H."/>
        </authorList>
    </citation>
    <scope>NUCLEOTIDE SEQUENCE</scope>
    <source>
        <strain evidence="2">CBHHK182m</strain>
    </source>
</reference>
<feature type="chain" id="PRO_5042166847" description="Secreted protein" evidence="1">
    <location>
        <begin position="23"/>
        <end position="140"/>
    </location>
</feature>
<organism evidence="2 3">
    <name type="scientific">Mycena metata</name>
    <dbReference type="NCBI Taxonomy" id="1033252"/>
    <lineage>
        <taxon>Eukaryota</taxon>
        <taxon>Fungi</taxon>
        <taxon>Dikarya</taxon>
        <taxon>Basidiomycota</taxon>
        <taxon>Agaricomycotina</taxon>
        <taxon>Agaricomycetes</taxon>
        <taxon>Agaricomycetidae</taxon>
        <taxon>Agaricales</taxon>
        <taxon>Marasmiineae</taxon>
        <taxon>Mycenaceae</taxon>
        <taxon>Mycena</taxon>
    </lineage>
</organism>
<protein>
    <recommendedName>
        <fullName evidence="4">Secreted protein</fullName>
    </recommendedName>
</protein>
<evidence type="ECO:0000313" key="3">
    <source>
        <dbReference type="Proteomes" id="UP001215598"/>
    </source>
</evidence>
<dbReference type="EMBL" id="JARKIB010000087">
    <property type="protein sequence ID" value="KAJ7744392.1"/>
    <property type="molecule type" value="Genomic_DNA"/>
</dbReference>